<dbReference type="InterPro" id="IPR011047">
    <property type="entry name" value="Quinoprotein_ADH-like_sf"/>
</dbReference>
<comment type="caution">
    <text evidence="2">The sequence shown here is derived from an EMBL/GenBank/DDBJ whole genome shotgun (WGS) entry which is preliminary data.</text>
</comment>
<proteinExistence type="predicted"/>
<organism evidence="2 3">
    <name type="scientific">Jiangella rhizosphaerae</name>
    <dbReference type="NCBI Taxonomy" id="2293569"/>
    <lineage>
        <taxon>Bacteria</taxon>
        <taxon>Bacillati</taxon>
        <taxon>Actinomycetota</taxon>
        <taxon>Actinomycetes</taxon>
        <taxon>Jiangellales</taxon>
        <taxon>Jiangellaceae</taxon>
        <taxon>Jiangella</taxon>
    </lineage>
</organism>
<protein>
    <recommendedName>
        <fullName evidence="4">WD40 repeat domain-containing protein</fullName>
    </recommendedName>
</protein>
<keyword evidence="3" id="KW-1185">Reference proteome</keyword>
<feature type="region of interest" description="Disordered" evidence="1">
    <location>
        <begin position="1"/>
        <end position="34"/>
    </location>
</feature>
<accession>A0A418KR95</accession>
<dbReference type="Gene3D" id="2.130.10.10">
    <property type="entry name" value="YVTN repeat-like/Quinoprotein amine dehydrogenase"/>
    <property type="match status" value="1"/>
</dbReference>
<evidence type="ECO:0000313" key="3">
    <source>
        <dbReference type="Proteomes" id="UP000284057"/>
    </source>
</evidence>
<dbReference type="InterPro" id="IPR015943">
    <property type="entry name" value="WD40/YVTN_repeat-like_dom_sf"/>
</dbReference>
<evidence type="ECO:0008006" key="4">
    <source>
        <dbReference type="Google" id="ProtNLM"/>
    </source>
</evidence>
<dbReference type="SUPFAM" id="SSF50998">
    <property type="entry name" value="Quinoprotein alcohol dehydrogenase-like"/>
    <property type="match status" value="1"/>
</dbReference>
<reference evidence="2 3" key="1">
    <citation type="submission" date="2018-09" db="EMBL/GenBank/DDBJ databases">
        <title>Isolation, diversity and antifungal activity of actinobacteria from wheat.</title>
        <authorList>
            <person name="Han C."/>
        </authorList>
    </citation>
    <scope>NUCLEOTIDE SEQUENCE [LARGE SCALE GENOMIC DNA]</scope>
    <source>
        <strain evidence="2 3">NEAU-YY265</strain>
    </source>
</reference>
<dbReference type="Proteomes" id="UP000284057">
    <property type="component" value="Unassembled WGS sequence"/>
</dbReference>
<evidence type="ECO:0000313" key="2">
    <source>
        <dbReference type="EMBL" id="RIQ24363.1"/>
    </source>
</evidence>
<evidence type="ECO:0000256" key="1">
    <source>
        <dbReference type="SAM" id="MobiDB-lite"/>
    </source>
</evidence>
<dbReference type="EMBL" id="QUAL01000116">
    <property type="protein sequence ID" value="RIQ24363.1"/>
    <property type="molecule type" value="Genomic_DNA"/>
</dbReference>
<sequence length="400" mass="41101">AVLADPFPSGRPDLGAVDAAAGRPAAEPTPGGQAEPVIEADIDELPAGAPAAAPWYADGAIHDGETVVPFDAEFAGLRSLSAVAGGYAVLTADSEGVDGNELWLVPSGGEQTRLARGAVYSMAVSADGALVAWAEHDWSTRAPGDGPGRTVVYVADATTGEILHEREQTGDDGPVGSVRGFLGPQRVVLDSATNAPTGVYVWDLAADTVTPWTDFGFTAAVSPTGELAALVPPNEAADRTTAVVDGVTGEIRWRAPERATITSDGFSPDGRYVTEVVEIGPSPEDVEASALAEGIVIADAATGEPVRTVGSLQQGAHAWEVDYAYEIVVADTATGEPVRTIRGLRPMAHAWEPDGSLLIEAWEDDERAALVRCTVGGGCELAAPVRDSAGGRPYDLGASG</sequence>
<feature type="compositionally biased region" description="Low complexity" evidence="1">
    <location>
        <begin position="15"/>
        <end position="32"/>
    </location>
</feature>
<name>A0A418KR95_9ACTN</name>
<feature type="non-terminal residue" evidence="2">
    <location>
        <position position="1"/>
    </location>
</feature>
<dbReference type="AlphaFoldDB" id="A0A418KR95"/>
<gene>
    <name evidence="2" type="ORF">DY240_12095</name>
</gene>